<reference evidence="1 2" key="1">
    <citation type="submission" date="2021-02" db="EMBL/GenBank/DDBJ databases">
        <title>FDA dAtabase for Regulatory Grade micrObial Sequences (FDA-ARGOS): Supporting development and validation of Infectious Disease Dx tests.</title>
        <authorList>
            <person name="Minogue T."/>
            <person name="Wolcott M."/>
            <person name="Wasieloski L."/>
            <person name="Aguilar W."/>
            <person name="Moore D."/>
            <person name="Jaissle J."/>
            <person name="Tallon L."/>
            <person name="Sadzewicz L."/>
            <person name="Zhao X."/>
            <person name="Boylan J."/>
            <person name="Ott S."/>
            <person name="Bowen H."/>
            <person name="Vavikolanu K."/>
            <person name="Mehta A."/>
            <person name="Aluvathingal J."/>
            <person name="Nadendla S."/>
            <person name="Yan Y."/>
            <person name="Sichtig H."/>
        </authorList>
    </citation>
    <scope>NUCLEOTIDE SEQUENCE [LARGE SCALE GENOMIC DNA]</scope>
    <source>
        <strain evidence="1 2">FDAARGOS_1272</strain>
    </source>
</reference>
<accession>A0A892IGW5</accession>
<sequence length="239" mass="26034">MHNYYVGFDRDGTLELPGLPVPEQLRRQLHRFQDAGARLFIASGKSYDVLRPICAEIGLRPWMYACENGGHIVFPATGNEYVREADADLKRFVAAVDTLDLPPFQEEAKRSIWSKKFGAESLHAKAIIDDFVTQRGLNLDVFAYPDGDGGLDVVPRGIDKVNLLRFLPPDAVIHYFGDGDNDLGIMRAAHVQPHTVANAKPVVKACVAARGGHVSALRAGYGVAEGLALLAGERLDTAA</sequence>
<keyword evidence="2" id="KW-1185">Reference proteome</keyword>
<name>A0A892IGW5_9BURK</name>
<dbReference type="SUPFAM" id="SSF56784">
    <property type="entry name" value="HAD-like"/>
    <property type="match status" value="1"/>
</dbReference>
<dbReference type="AlphaFoldDB" id="A0A892IGW5"/>
<dbReference type="EMBL" id="CP069484">
    <property type="protein sequence ID" value="QRO81428.1"/>
    <property type="molecule type" value="Genomic_DNA"/>
</dbReference>
<proteinExistence type="predicted"/>
<dbReference type="Proteomes" id="UP000625568">
    <property type="component" value="Chromosome 3"/>
</dbReference>
<dbReference type="InterPro" id="IPR036412">
    <property type="entry name" value="HAD-like_sf"/>
</dbReference>
<protein>
    <submittedName>
        <fullName evidence="1">HAD family phosphatase</fullName>
    </submittedName>
</protein>
<dbReference type="RefSeq" id="WP_158380466.1">
    <property type="nucleotide sequence ID" value="NZ_CABVPR010000090.1"/>
</dbReference>
<dbReference type="Pfam" id="PF08282">
    <property type="entry name" value="Hydrolase_3"/>
    <property type="match status" value="1"/>
</dbReference>
<dbReference type="InterPro" id="IPR023214">
    <property type="entry name" value="HAD_sf"/>
</dbReference>
<dbReference type="Gene3D" id="3.40.50.1000">
    <property type="entry name" value="HAD superfamily/HAD-like"/>
    <property type="match status" value="2"/>
</dbReference>
<organism evidence="1 2">
    <name type="scientific">Burkholderia dolosa</name>
    <dbReference type="NCBI Taxonomy" id="152500"/>
    <lineage>
        <taxon>Bacteria</taxon>
        <taxon>Pseudomonadati</taxon>
        <taxon>Pseudomonadota</taxon>
        <taxon>Betaproteobacteria</taxon>
        <taxon>Burkholderiales</taxon>
        <taxon>Burkholderiaceae</taxon>
        <taxon>Burkholderia</taxon>
        <taxon>Burkholderia cepacia complex</taxon>
    </lineage>
</organism>
<evidence type="ECO:0000313" key="1">
    <source>
        <dbReference type="EMBL" id="QRO81428.1"/>
    </source>
</evidence>
<evidence type="ECO:0000313" key="2">
    <source>
        <dbReference type="Proteomes" id="UP000625568"/>
    </source>
</evidence>
<gene>
    <name evidence="1" type="ORF">I6K02_27110</name>
</gene>
<dbReference type="GeneID" id="93131158"/>